<dbReference type="OrthoDB" id="412286at2759"/>
<reference evidence="6" key="1">
    <citation type="submission" date="2021-05" db="EMBL/GenBank/DDBJ databases">
        <title>The genome of the haptophyte Pavlova lutheri (Diacronema luteri, Pavlovales) - a model for lipid biosynthesis in eukaryotic algae.</title>
        <authorList>
            <person name="Hulatt C.J."/>
            <person name="Posewitz M.C."/>
        </authorList>
    </citation>
    <scope>NUCLEOTIDE SEQUENCE</scope>
    <source>
        <strain evidence="6">NIVA-4/92</strain>
    </source>
</reference>
<dbReference type="PANTHER" id="PTHR12378">
    <property type="entry name" value="DESUMOYLATING ISOPEPTIDASE"/>
    <property type="match status" value="1"/>
</dbReference>
<evidence type="ECO:0000256" key="2">
    <source>
        <dbReference type="ARBA" id="ARBA00022670"/>
    </source>
</evidence>
<dbReference type="SMART" id="SM01179">
    <property type="entry name" value="DUF862"/>
    <property type="match status" value="1"/>
</dbReference>
<organism evidence="6 7">
    <name type="scientific">Diacronema lutheri</name>
    <name type="common">Unicellular marine alga</name>
    <name type="synonym">Monochrysis lutheri</name>
    <dbReference type="NCBI Taxonomy" id="2081491"/>
    <lineage>
        <taxon>Eukaryota</taxon>
        <taxon>Haptista</taxon>
        <taxon>Haptophyta</taxon>
        <taxon>Pavlovophyceae</taxon>
        <taxon>Pavlovales</taxon>
        <taxon>Pavlovaceae</taxon>
        <taxon>Diacronema</taxon>
    </lineage>
</organism>
<keyword evidence="7" id="KW-1185">Reference proteome</keyword>
<proteinExistence type="inferred from homology"/>
<dbReference type="AlphaFoldDB" id="A0A8J5XKD5"/>
<dbReference type="InterPro" id="IPR008580">
    <property type="entry name" value="PPPDE_dom"/>
</dbReference>
<name>A0A8J5XKD5_DIALT</name>
<keyword evidence="3" id="KW-0378">Hydrolase</keyword>
<dbReference type="InterPro" id="IPR042266">
    <property type="entry name" value="PPPDE_sf"/>
</dbReference>
<evidence type="ECO:0000259" key="5">
    <source>
        <dbReference type="PROSITE" id="PS51858"/>
    </source>
</evidence>
<dbReference type="PROSITE" id="PS51858">
    <property type="entry name" value="PPPDE"/>
    <property type="match status" value="1"/>
</dbReference>
<evidence type="ECO:0000256" key="3">
    <source>
        <dbReference type="ARBA" id="ARBA00022801"/>
    </source>
</evidence>
<comment type="caution">
    <text evidence="6">The sequence shown here is derived from an EMBL/GenBank/DDBJ whole genome shotgun (WGS) entry which is preliminary data.</text>
</comment>
<protein>
    <recommendedName>
        <fullName evidence="5">PPPDE domain-containing protein</fullName>
    </recommendedName>
</protein>
<dbReference type="Gene3D" id="3.90.1720.30">
    <property type="entry name" value="PPPDE domains"/>
    <property type="match status" value="1"/>
</dbReference>
<dbReference type="GO" id="GO:0006508">
    <property type="term" value="P:proteolysis"/>
    <property type="evidence" value="ECO:0007669"/>
    <property type="project" value="UniProtKB-KW"/>
</dbReference>
<comment type="similarity">
    <text evidence="1">Belongs to the DeSI family.</text>
</comment>
<dbReference type="GO" id="GO:0101005">
    <property type="term" value="F:deubiquitinase activity"/>
    <property type="evidence" value="ECO:0007669"/>
    <property type="project" value="TreeGrafter"/>
</dbReference>
<keyword evidence="2" id="KW-0645">Protease</keyword>
<dbReference type="OMA" id="HFCEAFC"/>
<evidence type="ECO:0000256" key="1">
    <source>
        <dbReference type="ARBA" id="ARBA00008140"/>
    </source>
</evidence>
<sequence length="243" mass="25126">MGEVVTLHLYDVGSMSTVRTANDMGSIVGIGALHAGVEVYGLEVSFAYHEFGGSGIISFSPKAALGHTFRESVVMGATALSRAQLAQLLRELQPQWPAAEYDLLRRNCCTFADALCVAIGVGHIPERVNRLACAGATLMDGVGVARTHALVAFTASRALANSAAESLNLENSARRSLLTGLHFAAVGASALGGVLNAVADALSERGGPARPLADGAETARAGGREGHARAHDAGGRAHTRWTT</sequence>
<dbReference type="PANTHER" id="PTHR12378:SF80">
    <property type="entry name" value="IP06716P-RELATED"/>
    <property type="match status" value="1"/>
</dbReference>
<feature type="domain" description="PPPDE" evidence="5">
    <location>
        <begin position="3"/>
        <end position="141"/>
    </location>
</feature>
<dbReference type="GO" id="GO:0016579">
    <property type="term" value="P:protein deubiquitination"/>
    <property type="evidence" value="ECO:0007669"/>
    <property type="project" value="TreeGrafter"/>
</dbReference>
<dbReference type="Pfam" id="PF05903">
    <property type="entry name" value="Peptidase_C97"/>
    <property type="match status" value="1"/>
</dbReference>
<evidence type="ECO:0000256" key="4">
    <source>
        <dbReference type="SAM" id="MobiDB-lite"/>
    </source>
</evidence>
<gene>
    <name evidence="6" type="ORF">KFE25_005632</name>
</gene>
<feature type="region of interest" description="Disordered" evidence="4">
    <location>
        <begin position="206"/>
        <end position="243"/>
    </location>
</feature>
<dbReference type="EMBL" id="JAGTXO010000009">
    <property type="protein sequence ID" value="KAG8466062.1"/>
    <property type="molecule type" value="Genomic_DNA"/>
</dbReference>
<accession>A0A8J5XKD5</accession>
<dbReference type="Proteomes" id="UP000751190">
    <property type="component" value="Unassembled WGS sequence"/>
</dbReference>
<feature type="compositionally biased region" description="Basic and acidic residues" evidence="4">
    <location>
        <begin position="222"/>
        <end position="235"/>
    </location>
</feature>
<evidence type="ECO:0000313" key="6">
    <source>
        <dbReference type="EMBL" id="KAG8466062.1"/>
    </source>
</evidence>
<evidence type="ECO:0000313" key="7">
    <source>
        <dbReference type="Proteomes" id="UP000751190"/>
    </source>
</evidence>